<keyword evidence="3" id="KW-1185">Reference proteome</keyword>
<dbReference type="OrthoDB" id="1164310at2"/>
<protein>
    <recommendedName>
        <fullName evidence="1">Peptidase C39-like domain-containing protein</fullName>
    </recommendedName>
</protein>
<dbReference type="PANTHER" id="PTHR37806">
    <property type="entry name" value="LMO0724 PROTEIN"/>
    <property type="match status" value="1"/>
</dbReference>
<evidence type="ECO:0000259" key="1">
    <source>
        <dbReference type="Pfam" id="PF13529"/>
    </source>
</evidence>
<dbReference type="InterPro" id="IPR016997">
    <property type="entry name" value="UCP032442"/>
</dbReference>
<dbReference type="EMBL" id="RBZO01000013">
    <property type="protein sequence ID" value="RKQ15545.1"/>
    <property type="molecule type" value="Genomic_DNA"/>
</dbReference>
<comment type="caution">
    <text evidence="2">The sequence shown here is derived from an EMBL/GenBank/DDBJ whole genome shotgun (WGS) entry which is preliminary data.</text>
</comment>
<dbReference type="RefSeq" id="WP_121131273.1">
    <property type="nucleotide sequence ID" value="NZ_JBHUFK010000043.1"/>
</dbReference>
<dbReference type="PANTHER" id="PTHR37806:SF1">
    <property type="entry name" value="PEPTIDASE C39-LIKE DOMAIN-CONTAINING PROTEIN"/>
    <property type="match status" value="1"/>
</dbReference>
<name>A0A494YZ82_9BACI</name>
<evidence type="ECO:0000313" key="3">
    <source>
        <dbReference type="Proteomes" id="UP000281813"/>
    </source>
</evidence>
<dbReference type="InterPro" id="IPR039564">
    <property type="entry name" value="Peptidase_C39-like"/>
</dbReference>
<evidence type="ECO:0000313" key="2">
    <source>
        <dbReference type="EMBL" id="RKQ15545.1"/>
    </source>
</evidence>
<reference evidence="2 3" key="1">
    <citation type="journal article" date="2015" name="Antonie Van Leeuwenhoek">
        <title>Oceanobacillus bengalensis sp. nov., a bacterium isolated from seawater of the Bay of Bengal.</title>
        <authorList>
            <person name="Yongchang O."/>
            <person name="Xiang W."/>
            <person name="Wang G."/>
        </authorList>
    </citation>
    <scope>NUCLEOTIDE SEQUENCE [LARGE SCALE GENOMIC DNA]</scope>
    <source>
        <strain evidence="2 3">MCCC 1K00260</strain>
    </source>
</reference>
<feature type="domain" description="Peptidase C39-like" evidence="1">
    <location>
        <begin position="6"/>
        <end position="134"/>
    </location>
</feature>
<sequence length="162" mass="18133">MEKLLLDVPLISQLPELPTGCEITAVTMMLRYKGCNADKVTLANEMPRATKDPNNGYVGDPFTPDGWTIYPSALIKLVEHYAGNAVDLTAADIEKQLTDEKPVVVWVSSMHGFTVHALTLTGFDKGHFYYNDPWTTEKDVKITKLAFHNIWNGQSRRAISYS</sequence>
<dbReference type="Proteomes" id="UP000281813">
    <property type="component" value="Unassembled WGS sequence"/>
</dbReference>
<dbReference type="AlphaFoldDB" id="A0A494YZ82"/>
<dbReference type="PIRSF" id="PIRSF032442">
    <property type="entry name" value="UCP032442"/>
    <property type="match status" value="1"/>
</dbReference>
<dbReference type="Pfam" id="PF13529">
    <property type="entry name" value="Peptidase_C39_2"/>
    <property type="match status" value="1"/>
</dbReference>
<accession>A0A494YZ82</accession>
<organism evidence="2 3">
    <name type="scientific">Oceanobacillus bengalensis</name>
    <dbReference type="NCBI Taxonomy" id="1435466"/>
    <lineage>
        <taxon>Bacteria</taxon>
        <taxon>Bacillati</taxon>
        <taxon>Bacillota</taxon>
        <taxon>Bacilli</taxon>
        <taxon>Bacillales</taxon>
        <taxon>Bacillaceae</taxon>
        <taxon>Oceanobacillus</taxon>
    </lineage>
</organism>
<proteinExistence type="predicted"/>
<dbReference type="Gene3D" id="3.90.70.10">
    <property type="entry name" value="Cysteine proteinases"/>
    <property type="match status" value="1"/>
</dbReference>
<gene>
    <name evidence="2" type="ORF">D8M05_09755</name>
</gene>